<keyword evidence="3" id="KW-0547">Nucleotide-binding</keyword>
<comment type="subcellular location">
    <subcellularLocation>
        <location evidence="1">Cell membrane</location>
        <topology evidence="1">Multi-pass membrane protein</topology>
    </subcellularLocation>
</comment>
<dbReference type="Pfam" id="PF00664">
    <property type="entry name" value="ABC_membrane"/>
    <property type="match status" value="1"/>
</dbReference>
<evidence type="ECO:0000256" key="6">
    <source>
        <dbReference type="ARBA" id="ARBA00023136"/>
    </source>
</evidence>
<comment type="caution">
    <text evidence="10">The sequence shown here is derived from an EMBL/GenBank/DDBJ whole genome shotgun (WGS) entry which is preliminary data.</text>
</comment>
<keyword evidence="11" id="KW-1185">Reference proteome</keyword>
<feature type="transmembrane region" description="Helical" evidence="7">
    <location>
        <begin position="21"/>
        <end position="54"/>
    </location>
</feature>
<dbReference type="InterPro" id="IPR036640">
    <property type="entry name" value="ABC1_TM_sf"/>
</dbReference>
<dbReference type="Gene3D" id="3.40.50.300">
    <property type="entry name" value="P-loop containing nucleotide triphosphate hydrolases"/>
    <property type="match status" value="1"/>
</dbReference>
<evidence type="ECO:0000256" key="4">
    <source>
        <dbReference type="ARBA" id="ARBA00022840"/>
    </source>
</evidence>
<dbReference type="PANTHER" id="PTHR43394">
    <property type="entry name" value="ATP-DEPENDENT PERMEASE MDL1, MITOCHONDRIAL"/>
    <property type="match status" value="1"/>
</dbReference>
<dbReference type="Gene3D" id="1.20.1560.10">
    <property type="entry name" value="ABC transporter type 1, transmembrane domain"/>
    <property type="match status" value="1"/>
</dbReference>
<feature type="transmembrane region" description="Helical" evidence="7">
    <location>
        <begin position="174"/>
        <end position="194"/>
    </location>
</feature>
<dbReference type="InterPro" id="IPR003439">
    <property type="entry name" value="ABC_transporter-like_ATP-bd"/>
</dbReference>
<dbReference type="PROSITE" id="PS50893">
    <property type="entry name" value="ABC_TRANSPORTER_2"/>
    <property type="match status" value="1"/>
</dbReference>
<dbReference type="InterPro" id="IPR027417">
    <property type="entry name" value="P-loop_NTPase"/>
</dbReference>
<dbReference type="InterPro" id="IPR003593">
    <property type="entry name" value="AAA+_ATPase"/>
</dbReference>
<feature type="transmembrane region" description="Helical" evidence="7">
    <location>
        <begin position="145"/>
        <end position="168"/>
    </location>
</feature>
<dbReference type="PROSITE" id="PS00211">
    <property type="entry name" value="ABC_TRANSPORTER_1"/>
    <property type="match status" value="1"/>
</dbReference>
<evidence type="ECO:0000256" key="1">
    <source>
        <dbReference type="ARBA" id="ARBA00004651"/>
    </source>
</evidence>
<sequence length="563" mass="62088">MSSRRNAAKLMVEMVKMIKPLKLQMLAAITLGVIGFILSFGIGIIGGYAMLSLLPDFISRGFVNLPFGGYEFSFYIKALVVCAILRGVFHYVEQYCNHYIAFRILAEIRGQIFSAMRRLAPAKLEGENPGKLISLIMGDIELLEVFYAHTISPIMIAFFVTIVLAIFFINIHPLIALVAIASYITIGVIVPYIASAKSKDVGVNIRKNIGYLNGKFLDELRGIREVIQYDAGNYAIQDIENTTEETLVHQLKLKEQVASLQGNTDTIIIVFSVIQALVCTKLAISGAITPSQGFIAVLTQMSTFGPCIALANLGVTLTQTLACGDRVMNLLEEKPMVEKVKDGVNVDLENIALENVEFAYDNVKILDNINLEINKGETLGIMGKSGSGKSTILKLLMRFWDPQKGTISVNGINLRDINTDSIYDNIDYMTQTTILFAGTIRDNLKIAKQDATDQEINEALKKASIYEYISGLDNGLNTRVSELGDNFSGGERQRIGLARCFLTDSKLLLLDEPTSNLDSHNEAIILKSLIEGIKDKAIVLVSHRESTMGVCDRVIKMSELMDL</sequence>
<evidence type="ECO:0000313" key="11">
    <source>
        <dbReference type="Proteomes" id="UP000713904"/>
    </source>
</evidence>
<feature type="domain" description="ABC transporter" evidence="8">
    <location>
        <begin position="351"/>
        <end position="563"/>
    </location>
</feature>
<dbReference type="InterPro" id="IPR017871">
    <property type="entry name" value="ABC_transporter-like_CS"/>
</dbReference>
<dbReference type="PANTHER" id="PTHR43394:SF1">
    <property type="entry name" value="ATP-BINDING CASSETTE SUB-FAMILY B MEMBER 10, MITOCHONDRIAL"/>
    <property type="match status" value="1"/>
</dbReference>
<dbReference type="PROSITE" id="PS50929">
    <property type="entry name" value="ABC_TM1F"/>
    <property type="match status" value="1"/>
</dbReference>
<accession>A0ABR6TMG9</accession>
<dbReference type="Pfam" id="PF00005">
    <property type="entry name" value="ABC_tran"/>
    <property type="match status" value="1"/>
</dbReference>
<dbReference type="SMART" id="SM00382">
    <property type="entry name" value="AAA"/>
    <property type="match status" value="1"/>
</dbReference>
<evidence type="ECO:0000259" key="8">
    <source>
        <dbReference type="PROSITE" id="PS50893"/>
    </source>
</evidence>
<feature type="domain" description="ABC transmembrane type-1" evidence="9">
    <location>
        <begin position="26"/>
        <end position="319"/>
    </location>
</feature>
<dbReference type="Proteomes" id="UP000713904">
    <property type="component" value="Unassembled WGS sequence"/>
</dbReference>
<keyword evidence="4 10" id="KW-0067">ATP-binding</keyword>
<dbReference type="SUPFAM" id="SSF90123">
    <property type="entry name" value="ABC transporter transmembrane region"/>
    <property type="match status" value="1"/>
</dbReference>
<evidence type="ECO:0000256" key="7">
    <source>
        <dbReference type="SAM" id="Phobius"/>
    </source>
</evidence>
<evidence type="ECO:0000313" key="10">
    <source>
        <dbReference type="EMBL" id="MBC2576612.1"/>
    </source>
</evidence>
<dbReference type="InterPro" id="IPR011527">
    <property type="entry name" value="ABC1_TM_dom"/>
</dbReference>
<keyword evidence="2 7" id="KW-0812">Transmembrane</keyword>
<dbReference type="EMBL" id="JABGBW010000008">
    <property type="protein sequence ID" value="MBC2576612.1"/>
    <property type="molecule type" value="Genomic_DNA"/>
</dbReference>
<organism evidence="10 11">
    <name type="scientific">Peptostreptococcus canis</name>
    <dbReference type="NCBI Taxonomy" id="1159213"/>
    <lineage>
        <taxon>Bacteria</taxon>
        <taxon>Bacillati</taxon>
        <taxon>Bacillota</taxon>
        <taxon>Clostridia</taxon>
        <taxon>Peptostreptococcales</taxon>
        <taxon>Peptostreptococcaceae</taxon>
        <taxon>Peptostreptococcus</taxon>
    </lineage>
</organism>
<evidence type="ECO:0000256" key="2">
    <source>
        <dbReference type="ARBA" id="ARBA00022692"/>
    </source>
</evidence>
<keyword evidence="6 7" id="KW-0472">Membrane</keyword>
<dbReference type="InterPro" id="IPR039421">
    <property type="entry name" value="Type_1_exporter"/>
</dbReference>
<evidence type="ECO:0000259" key="9">
    <source>
        <dbReference type="PROSITE" id="PS50929"/>
    </source>
</evidence>
<gene>
    <name evidence="10" type="ORF">HLB29_07910</name>
</gene>
<name>A0ABR6TMG9_9FIRM</name>
<evidence type="ECO:0000256" key="3">
    <source>
        <dbReference type="ARBA" id="ARBA00022741"/>
    </source>
</evidence>
<dbReference type="SUPFAM" id="SSF52540">
    <property type="entry name" value="P-loop containing nucleoside triphosphate hydrolases"/>
    <property type="match status" value="1"/>
</dbReference>
<keyword evidence="5 7" id="KW-1133">Transmembrane helix</keyword>
<evidence type="ECO:0000256" key="5">
    <source>
        <dbReference type="ARBA" id="ARBA00022989"/>
    </source>
</evidence>
<feature type="transmembrane region" description="Helical" evidence="7">
    <location>
        <begin position="74"/>
        <end position="92"/>
    </location>
</feature>
<reference evidence="10 11" key="1">
    <citation type="submission" date="2020-05" db="EMBL/GenBank/DDBJ databases">
        <title>Draft genome of xy-202 and genomic insight in genome of the genus Peptostreptococcus.</title>
        <authorList>
            <person name="Zhang Z."/>
        </authorList>
    </citation>
    <scope>NUCLEOTIDE SEQUENCE [LARGE SCALE GENOMIC DNA]</scope>
    <source>
        <strain evidence="10 11">DSM 27025</strain>
    </source>
</reference>
<proteinExistence type="predicted"/>
<dbReference type="GO" id="GO:0005524">
    <property type="term" value="F:ATP binding"/>
    <property type="evidence" value="ECO:0007669"/>
    <property type="project" value="UniProtKB-KW"/>
</dbReference>
<dbReference type="RefSeq" id="WP_185624632.1">
    <property type="nucleotide sequence ID" value="NZ_JABGBW010000008.1"/>
</dbReference>
<protein>
    <submittedName>
        <fullName evidence="10">ABC transporter ATP-binding protein</fullName>
    </submittedName>
</protein>